<organism evidence="8 9">
    <name type="scientific">Rhynchospora pubera</name>
    <dbReference type="NCBI Taxonomy" id="906938"/>
    <lineage>
        <taxon>Eukaryota</taxon>
        <taxon>Viridiplantae</taxon>
        <taxon>Streptophyta</taxon>
        <taxon>Embryophyta</taxon>
        <taxon>Tracheophyta</taxon>
        <taxon>Spermatophyta</taxon>
        <taxon>Magnoliopsida</taxon>
        <taxon>Liliopsida</taxon>
        <taxon>Poales</taxon>
        <taxon>Cyperaceae</taxon>
        <taxon>Cyperoideae</taxon>
        <taxon>Rhynchosporeae</taxon>
        <taxon>Rhynchospora</taxon>
    </lineage>
</organism>
<dbReference type="EMBL" id="JAMFTS010000001">
    <property type="protein sequence ID" value="KAJ4819222.1"/>
    <property type="molecule type" value="Genomic_DNA"/>
</dbReference>
<dbReference type="GO" id="GO:0016791">
    <property type="term" value="F:phosphatase activity"/>
    <property type="evidence" value="ECO:0007669"/>
    <property type="project" value="TreeGrafter"/>
</dbReference>
<evidence type="ECO:0000256" key="6">
    <source>
        <dbReference type="ARBA" id="ARBA00023136"/>
    </source>
</evidence>
<keyword evidence="9" id="KW-1185">Reference proteome</keyword>
<comment type="similarity">
    <text evidence="2">Belongs to the GPAT/DAPAT family.</text>
</comment>
<dbReference type="SUPFAM" id="SSF69593">
    <property type="entry name" value="Glycerol-3-phosphate (1)-acyltransferase"/>
    <property type="match status" value="1"/>
</dbReference>
<dbReference type="GO" id="GO:0010143">
    <property type="term" value="P:cutin biosynthetic process"/>
    <property type="evidence" value="ECO:0007669"/>
    <property type="project" value="TreeGrafter"/>
</dbReference>
<accession>A0AAV8HSY1</accession>
<evidence type="ECO:0000256" key="1">
    <source>
        <dbReference type="ARBA" id="ARBA00004141"/>
    </source>
</evidence>
<evidence type="ECO:0000256" key="3">
    <source>
        <dbReference type="ARBA" id="ARBA00022679"/>
    </source>
</evidence>
<protein>
    <recommendedName>
        <fullName evidence="7">Phospholipid/glycerol acyltransferase domain-containing protein</fullName>
    </recommendedName>
</protein>
<reference evidence="8" key="1">
    <citation type="submission" date="2022-08" db="EMBL/GenBank/DDBJ databases">
        <authorList>
            <person name="Marques A."/>
        </authorList>
    </citation>
    <scope>NUCLEOTIDE SEQUENCE</scope>
    <source>
        <strain evidence="8">RhyPub2mFocal</strain>
        <tissue evidence="8">Leaves</tissue>
    </source>
</reference>
<evidence type="ECO:0000256" key="2">
    <source>
        <dbReference type="ARBA" id="ARBA00007937"/>
    </source>
</evidence>
<dbReference type="InterPro" id="IPR056462">
    <property type="entry name" value="HAD_RAM2/GPAT1-8"/>
</dbReference>
<dbReference type="AlphaFoldDB" id="A0AAV8HSY1"/>
<dbReference type="PANTHER" id="PTHR15486">
    <property type="entry name" value="ANCIENT UBIQUITOUS PROTEIN"/>
    <property type="match status" value="1"/>
</dbReference>
<evidence type="ECO:0000256" key="5">
    <source>
        <dbReference type="ARBA" id="ARBA00022989"/>
    </source>
</evidence>
<proteinExistence type="inferred from homology"/>
<gene>
    <name evidence="8" type="ORF">LUZ62_031788</name>
</gene>
<dbReference type="GO" id="GO:0090447">
    <property type="term" value="F:glycerol-3-phosphate 2-O-acyltransferase activity"/>
    <property type="evidence" value="ECO:0007669"/>
    <property type="project" value="TreeGrafter"/>
</dbReference>
<evidence type="ECO:0000259" key="7">
    <source>
        <dbReference type="SMART" id="SM00563"/>
    </source>
</evidence>
<comment type="subcellular location">
    <subcellularLocation>
        <location evidence="1">Membrane</location>
        <topology evidence="1">Multi-pass membrane protein</topology>
    </subcellularLocation>
</comment>
<keyword evidence="3" id="KW-0808">Transferase</keyword>
<evidence type="ECO:0000313" key="8">
    <source>
        <dbReference type="EMBL" id="KAJ4819222.1"/>
    </source>
</evidence>
<dbReference type="Pfam" id="PF01553">
    <property type="entry name" value="Acyltransferase"/>
    <property type="match status" value="1"/>
</dbReference>
<comment type="caution">
    <text evidence="8">The sequence shown here is derived from an EMBL/GenBank/DDBJ whole genome shotgun (WGS) entry which is preliminary data.</text>
</comment>
<keyword evidence="5" id="KW-1133">Transmembrane helix</keyword>
<evidence type="ECO:0000313" key="9">
    <source>
        <dbReference type="Proteomes" id="UP001140206"/>
    </source>
</evidence>
<dbReference type="Pfam" id="PF23270">
    <property type="entry name" value="HAD_RAM2_N"/>
    <property type="match status" value="1"/>
</dbReference>
<dbReference type="InterPro" id="IPR002123">
    <property type="entry name" value="Plipid/glycerol_acylTrfase"/>
</dbReference>
<feature type="domain" description="Phospholipid/glycerol acyltransferase" evidence="7">
    <location>
        <begin position="346"/>
        <end position="447"/>
    </location>
</feature>
<dbReference type="GO" id="GO:0016020">
    <property type="term" value="C:membrane"/>
    <property type="evidence" value="ECO:0007669"/>
    <property type="project" value="UniProtKB-SubCell"/>
</dbReference>
<keyword evidence="4" id="KW-0812">Transmembrane</keyword>
<dbReference type="PANTHER" id="PTHR15486:SF62">
    <property type="entry name" value="GLYCEROL-3-PHOSPHATE ACYLTRANSFERASE 2-RELATED"/>
    <property type="match status" value="1"/>
</dbReference>
<sequence>MCSKAFYRSFSFLSLYRLLLRRLKFAHGTNLKLQKFPSLDSLGTSYTRHHLVFDLEGGLLRSTTTFPYFMLVALEAGSFLRGLALLLLYPLICCLSHDMGIRVMTMVAFCGVRVKGFRLGRAVLPKHFLEDVGLEAFEVFGKFNTRICFSGMPRVMVEGFLKEYLGVEVVVGREIREFGGYFTGLMEDQGKMALPEVKREVELHAKQSGKNGVVGFGGLQALSACDIFSTCKEVYLVSEADKRKWQSLPRSRYPKPLIFHDGRIALRPTPLKSLSLFLWLPLSVPLAITRAIAFLLLPRYLHIPILACLGMVSRKIIKNSQYNEQTCTDAEITRQVADTDNCFKGHVYVCNHRTLFDPLYISGALGRDVIATTYSVSRVAEFLSPIKTIRLTRNKEVDRKKMETLLSEGEIVVCPEGTTCREPYLLRFSPLFAELNPVITPVALTSHVGMFYGTTASGKKYLDPLYFVMNPSAHYTVEILDKVDTSNGDNLGKQWRNGYYEVANYVQSKIGKALGFECTKLTRRDKYLMLADNEGIVEAVSNER</sequence>
<dbReference type="Proteomes" id="UP001140206">
    <property type="component" value="Chromosome 1"/>
</dbReference>
<keyword evidence="6" id="KW-0472">Membrane</keyword>
<evidence type="ECO:0000256" key="4">
    <source>
        <dbReference type="ARBA" id="ARBA00022692"/>
    </source>
</evidence>
<dbReference type="SMART" id="SM00563">
    <property type="entry name" value="PlsC"/>
    <property type="match status" value="1"/>
</dbReference>
<name>A0AAV8HSY1_9POAL</name>